<dbReference type="Proteomes" id="UP000607559">
    <property type="component" value="Unassembled WGS sequence"/>
</dbReference>
<accession>A0A8J2XSM8</accession>
<keyword evidence="3" id="KW-1185">Reference proteome</keyword>
<dbReference type="SUPFAM" id="SSF109854">
    <property type="entry name" value="DinB/YfiT-like putative metalloenzymes"/>
    <property type="match status" value="1"/>
</dbReference>
<dbReference type="Gene3D" id="1.20.120.450">
    <property type="entry name" value="dinb family like domain"/>
    <property type="match status" value="1"/>
</dbReference>
<evidence type="ECO:0000313" key="3">
    <source>
        <dbReference type="Proteomes" id="UP000607559"/>
    </source>
</evidence>
<dbReference type="AlphaFoldDB" id="A0A8J2XSM8"/>
<comment type="caution">
    <text evidence="2">The sequence shown here is derived from an EMBL/GenBank/DDBJ whole genome shotgun (WGS) entry which is preliminary data.</text>
</comment>
<dbReference type="NCBIfam" id="NF009807">
    <property type="entry name" value="PRK13291.1"/>
    <property type="match status" value="1"/>
</dbReference>
<dbReference type="RefSeq" id="WP_188931126.1">
    <property type="nucleotide sequence ID" value="NZ_BMJC01000002.1"/>
</dbReference>
<reference evidence="2" key="2">
    <citation type="submission" date="2020-09" db="EMBL/GenBank/DDBJ databases">
        <authorList>
            <person name="Sun Q."/>
            <person name="Zhou Y."/>
        </authorList>
    </citation>
    <scope>NUCLEOTIDE SEQUENCE</scope>
    <source>
        <strain evidence="2">CGMCC 1.15448</strain>
    </source>
</reference>
<proteinExistence type="predicted"/>
<evidence type="ECO:0000313" key="2">
    <source>
        <dbReference type="EMBL" id="GGA96823.1"/>
    </source>
</evidence>
<evidence type="ECO:0000259" key="1">
    <source>
        <dbReference type="Pfam" id="PF12867"/>
    </source>
</evidence>
<dbReference type="EMBL" id="BMJC01000002">
    <property type="protein sequence ID" value="GGA96823.1"/>
    <property type="molecule type" value="Genomic_DNA"/>
</dbReference>
<keyword evidence="2" id="KW-0378">Hydrolase</keyword>
<gene>
    <name evidence="2" type="primary">yfiT</name>
    <name evidence="2" type="ORF">GCM10011511_20150</name>
</gene>
<organism evidence="2 3">
    <name type="scientific">Puia dinghuensis</name>
    <dbReference type="NCBI Taxonomy" id="1792502"/>
    <lineage>
        <taxon>Bacteria</taxon>
        <taxon>Pseudomonadati</taxon>
        <taxon>Bacteroidota</taxon>
        <taxon>Chitinophagia</taxon>
        <taxon>Chitinophagales</taxon>
        <taxon>Chitinophagaceae</taxon>
        <taxon>Puia</taxon>
    </lineage>
</organism>
<reference evidence="2" key="1">
    <citation type="journal article" date="2014" name="Int. J. Syst. Evol. Microbiol.">
        <title>Complete genome sequence of Corynebacterium casei LMG S-19264T (=DSM 44701T), isolated from a smear-ripened cheese.</title>
        <authorList>
            <consortium name="US DOE Joint Genome Institute (JGI-PGF)"/>
            <person name="Walter F."/>
            <person name="Albersmeier A."/>
            <person name="Kalinowski J."/>
            <person name="Ruckert C."/>
        </authorList>
    </citation>
    <scope>NUCLEOTIDE SEQUENCE</scope>
    <source>
        <strain evidence="2">CGMCC 1.15448</strain>
    </source>
</reference>
<dbReference type="InterPro" id="IPR024775">
    <property type="entry name" value="DinB-like"/>
</dbReference>
<dbReference type="Pfam" id="PF12867">
    <property type="entry name" value="DinB_2"/>
    <property type="match status" value="1"/>
</dbReference>
<protein>
    <submittedName>
        <fullName evidence="2">Putative metal-dependent hydrolase YfiT</fullName>
    </submittedName>
</protein>
<name>A0A8J2XSM8_9BACT</name>
<dbReference type="GO" id="GO:0016787">
    <property type="term" value="F:hydrolase activity"/>
    <property type="evidence" value="ECO:0007669"/>
    <property type="project" value="UniProtKB-KW"/>
</dbReference>
<dbReference type="InterPro" id="IPR034660">
    <property type="entry name" value="DinB/YfiT-like"/>
</dbReference>
<sequence length="178" mass="21115">MSTTTADLRYPIGHYQPKPYSEHQKQEWLNDIKFLPQALENAIHNLDEAQLQTPYRDGGWTVQQLVHHVADSHMNAFCRFRLGLTEEKPAIRPYNEKAWVMLNDVQIIPINVSITLLYALHTRWYATISDLTIKEWEREVYHPEADKVMTLWYLLGSYAWHSRHHVAHITALRERNNW</sequence>
<feature type="domain" description="DinB-like" evidence="1">
    <location>
        <begin position="35"/>
        <end position="169"/>
    </location>
</feature>